<evidence type="ECO:0000256" key="2">
    <source>
        <dbReference type="ARBA" id="ARBA00007379"/>
    </source>
</evidence>
<evidence type="ECO:0000313" key="16">
    <source>
        <dbReference type="EMBL" id="ASP38122.1"/>
    </source>
</evidence>
<dbReference type="InterPro" id="IPR004513">
    <property type="entry name" value="FtsX"/>
</dbReference>
<dbReference type="Gene3D" id="3.30.70.3040">
    <property type="match status" value="1"/>
</dbReference>
<dbReference type="GO" id="GO:0005886">
    <property type="term" value="C:plasma membrane"/>
    <property type="evidence" value="ECO:0007669"/>
    <property type="project" value="UniProtKB-SubCell"/>
</dbReference>
<keyword evidence="6 12" id="KW-0997">Cell inner membrane</keyword>
<feature type="transmembrane region" description="Helical" evidence="13">
    <location>
        <begin position="296"/>
        <end position="320"/>
    </location>
</feature>
<evidence type="ECO:0000256" key="5">
    <source>
        <dbReference type="ARBA" id="ARBA00022475"/>
    </source>
</evidence>
<keyword evidence="9 13" id="KW-1133">Transmembrane helix</keyword>
<evidence type="ECO:0000256" key="12">
    <source>
        <dbReference type="PIRNR" id="PIRNR003097"/>
    </source>
</evidence>
<gene>
    <name evidence="16" type="ORF">CHH28_05230</name>
</gene>
<evidence type="ECO:0000256" key="7">
    <source>
        <dbReference type="ARBA" id="ARBA00022618"/>
    </source>
</evidence>
<comment type="subcellular location">
    <subcellularLocation>
        <location evidence="1">Cell inner membrane</location>
        <topology evidence="1">Multi-pass membrane protein</topology>
    </subcellularLocation>
</comment>
<feature type="transmembrane region" description="Helical" evidence="13">
    <location>
        <begin position="54"/>
        <end position="74"/>
    </location>
</feature>
<evidence type="ECO:0000256" key="9">
    <source>
        <dbReference type="ARBA" id="ARBA00022989"/>
    </source>
</evidence>
<evidence type="ECO:0000256" key="11">
    <source>
        <dbReference type="ARBA" id="ARBA00023306"/>
    </source>
</evidence>
<feature type="domain" description="FtsX extracellular" evidence="15">
    <location>
        <begin position="90"/>
        <end position="182"/>
    </location>
</feature>
<accession>A0A222FHK6</accession>
<reference evidence="16 17" key="1">
    <citation type="submission" date="2017-07" db="EMBL/GenBank/DDBJ databases">
        <title>Annotated genome sequence of Bacterioplanes sanyensis isolated from Red Sea.</title>
        <authorList>
            <person name="Rehman Z.U."/>
        </authorList>
    </citation>
    <scope>NUCLEOTIDE SEQUENCE [LARGE SCALE GENOMIC DNA]</scope>
    <source>
        <strain evidence="16 17">NV9</strain>
    </source>
</reference>
<comment type="subunit">
    <text evidence="3">Forms a membrane-associated complex with FtsE.</text>
</comment>
<dbReference type="InterPro" id="IPR047590">
    <property type="entry name" value="FtsX_proteobact-type"/>
</dbReference>
<dbReference type="KEGG" id="bsan:CHH28_05230"/>
<dbReference type="PANTHER" id="PTHR47755">
    <property type="entry name" value="CELL DIVISION PROTEIN FTSX"/>
    <property type="match status" value="1"/>
</dbReference>
<keyword evidence="11 12" id="KW-0131">Cell cycle</keyword>
<evidence type="ECO:0000259" key="15">
    <source>
        <dbReference type="Pfam" id="PF18075"/>
    </source>
</evidence>
<evidence type="ECO:0000259" key="14">
    <source>
        <dbReference type="Pfam" id="PF02687"/>
    </source>
</evidence>
<evidence type="ECO:0000256" key="4">
    <source>
        <dbReference type="ARBA" id="ARBA00021907"/>
    </source>
</evidence>
<evidence type="ECO:0000313" key="17">
    <source>
        <dbReference type="Proteomes" id="UP000202440"/>
    </source>
</evidence>
<name>A0A222FHK6_9GAMM</name>
<dbReference type="AlphaFoldDB" id="A0A222FHK6"/>
<evidence type="ECO:0000256" key="3">
    <source>
        <dbReference type="ARBA" id="ARBA00011160"/>
    </source>
</evidence>
<feature type="domain" description="ABC3 transporter permease C-terminal" evidence="14">
    <location>
        <begin position="205"/>
        <end position="322"/>
    </location>
</feature>
<evidence type="ECO:0000256" key="1">
    <source>
        <dbReference type="ARBA" id="ARBA00004429"/>
    </source>
</evidence>
<proteinExistence type="inferred from homology"/>
<comment type="similarity">
    <text evidence="2 12">Belongs to the ABC-4 integral membrane protein family. FtsX subfamily.</text>
</comment>
<comment type="function">
    <text evidence="12">Part of the ABC transporter FtsEX involved in cellular division.</text>
</comment>
<dbReference type="EMBL" id="CP022530">
    <property type="protein sequence ID" value="ASP38122.1"/>
    <property type="molecule type" value="Genomic_DNA"/>
</dbReference>
<dbReference type="GO" id="GO:0032153">
    <property type="term" value="C:cell division site"/>
    <property type="evidence" value="ECO:0007669"/>
    <property type="project" value="TreeGrafter"/>
</dbReference>
<dbReference type="PIRSF" id="PIRSF003097">
    <property type="entry name" value="FtsX"/>
    <property type="match status" value="1"/>
</dbReference>
<protein>
    <recommendedName>
        <fullName evidence="4 12">Cell division protein FtsX</fullName>
    </recommendedName>
</protein>
<evidence type="ECO:0000256" key="13">
    <source>
        <dbReference type="SAM" id="Phobius"/>
    </source>
</evidence>
<feature type="transmembrane region" description="Helical" evidence="13">
    <location>
        <begin position="250"/>
        <end position="276"/>
    </location>
</feature>
<keyword evidence="7 12" id="KW-0132">Cell division</keyword>
<evidence type="ECO:0000256" key="8">
    <source>
        <dbReference type="ARBA" id="ARBA00022692"/>
    </source>
</evidence>
<evidence type="ECO:0000256" key="10">
    <source>
        <dbReference type="ARBA" id="ARBA00023136"/>
    </source>
</evidence>
<dbReference type="Pfam" id="PF02687">
    <property type="entry name" value="FtsX"/>
    <property type="match status" value="1"/>
</dbReference>
<dbReference type="NCBIfam" id="TIGR00439">
    <property type="entry name" value="FtsX_Gneg"/>
    <property type="match status" value="1"/>
</dbReference>
<organism evidence="16 17">
    <name type="scientific">Bacterioplanes sanyensis</name>
    <dbReference type="NCBI Taxonomy" id="1249553"/>
    <lineage>
        <taxon>Bacteria</taxon>
        <taxon>Pseudomonadati</taxon>
        <taxon>Pseudomonadota</taxon>
        <taxon>Gammaproteobacteria</taxon>
        <taxon>Oceanospirillales</taxon>
        <taxon>Oceanospirillaceae</taxon>
        <taxon>Bacterioplanes</taxon>
    </lineage>
</organism>
<dbReference type="Pfam" id="PF18075">
    <property type="entry name" value="FtsX_ECD"/>
    <property type="match status" value="1"/>
</dbReference>
<dbReference type="PANTHER" id="PTHR47755:SF1">
    <property type="entry name" value="CELL DIVISION PROTEIN FTSX"/>
    <property type="match status" value="1"/>
</dbReference>
<sequence>MRWRTISMADKPVQQGASEQRIGTVHRLKAWFANHQLVAVETLLKLLQKPTTTILTWLVVAIALTLPGALWMTVDNVQQLGGQLQQSGRMSVYLQPGISNAQGQQLATKIDGWSQVAAADYVSAEQALAEFQASTGLGAALELLSENPLPAVILVEPPLGLQPQALEGLRLRLAEQPLVDDVQVDMRWVQRLLAILQLGERMIWVLGSLLALAIVLVVGNTVRLSIAAHEDEIRVIKLVGGTNAYVRRPFLYLGVWIGMVGGLMCWLLLVLCWWLLSGPVMSLAELYGSTFTLQPLSAGAALLLLGAAVVMAWLGAWWSVSRHLHHIEPQA</sequence>
<keyword evidence="10 12" id="KW-0472">Membrane</keyword>
<keyword evidence="8 13" id="KW-0812">Transmembrane</keyword>
<dbReference type="InterPro" id="IPR003838">
    <property type="entry name" value="ABC3_permease_C"/>
</dbReference>
<keyword evidence="5 12" id="KW-1003">Cell membrane</keyword>
<dbReference type="Proteomes" id="UP000202440">
    <property type="component" value="Chromosome"/>
</dbReference>
<keyword evidence="17" id="KW-1185">Reference proteome</keyword>
<evidence type="ECO:0000256" key="6">
    <source>
        <dbReference type="ARBA" id="ARBA00022519"/>
    </source>
</evidence>
<dbReference type="InterPro" id="IPR040690">
    <property type="entry name" value="FtsX_ECD"/>
</dbReference>
<feature type="transmembrane region" description="Helical" evidence="13">
    <location>
        <begin position="202"/>
        <end position="229"/>
    </location>
</feature>
<dbReference type="GO" id="GO:0051301">
    <property type="term" value="P:cell division"/>
    <property type="evidence" value="ECO:0007669"/>
    <property type="project" value="UniProtKB-KW"/>
</dbReference>